<reference evidence="5 6" key="1">
    <citation type="journal article" date="2015" name="PLoS ONE">
        <title>Investigation of a Large Collection of Pseudomonas aeruginosa Bacteriophages Collected from a Single Environmental Source in Abidjan, Cote d'Ivoire.</title>
        <authorList>
            <person name="Essoh C."/>
            <person name="Latino L."/>
            <person name="Midoux C."/>
            <person name="Blouin Y."/>
            <person name="Loukou G."/>
            <person name="Nguetta S.P."/>
            <person name="Lathro S."/>
            <person name="Cablanmian A."/>
            <person name="Kouassi A.K."/>
            <person name="Vergnaud G."/>
            <person name="Pourcel C."/>
        </authorList>
    </citation>
    <scope>NUCLEOTIDE SEQUENCE [LARGE SCALE GENOMIC DNA]</scope>
    <source>
        <strain evidence="5">Ab27</strain>
    </source>
</reference>
<dbReference type="CDD" id="cd06127">
    <property type="entry name" value="DEDDh"/>
    <property type="match status" value="1"/>
</dbReference>
<dbReference type="Proteomes" id="UP000030228">
    <property type="component" value="Genome"/>
</dbReference>
<dbReference type="RefSeq" id="YP_009124378.1">
    <property type="nucleotide sequence ID" value="NC_026586.1"/>
</dbReference>
<dbReference type="PANTHER" id="PTHR30231">
    <property type="entry name" value="DNA POLYMERASE III SUBUNIT EPSILON"/>
    <property type="match status" value="1"/>
</dbReference>
<proteinExistence type="predicted"/>
<dbReference type="GO" id="GO:0008408">
    <property type="term" value="F:3'-5' exonuclease activity"/>
    <property type="evidence" value="ECO:0007669"/>
    <property type="project" value="TreeGrafter"/>
</dbReference>
<name>A0A0A1IVD4_9CAUD</name>
<keyword evidence="2" id="KW-0378">Hydrolase</keyword>
<dbReference type="InterPro" id="IPR036397">
    <property type="entry name" value="RNaseH_sf"/>
</dbReference>
<dbReference type="GO" id="GO:0003676">
    <property type="term" value="F:nucleic acid binding"/>
    <property type="evidence" value="ECO:0007669"/>
    <property type="project" value="InterPro"/>
</dbReference>
<dbReference type="GeneID" id="23679234"/>
<evidence type="ECO:0000313" key="5">
    <source>
        <dbReference type="EMBL" id="CEF89861.1"/>
    </source>
</evidence>
<feature type="domain" description="Exonuclease" evidence="4">
    <location>
        <begin position="2"/>
        <end position="178"/>
    </location>
</feature>
<gene>
    <name evidence="5" type="primary">ORF75</name>
</gene>
<dbReference type="InterPro" id="IPR012337">
    <property type="entry name" value="RNaseH-like_sf"/>
</dbReference>
<dbReference type="Gene3D" id="3.30.420.10">
    <property type="entry name" value="Ribonuclease H-like superfamily/Ribonuclease H"/>
    <property type="match status" value="1"/>
</dbReference>
<evidence type="ECO:0000256" key="3">
    <source>
        <dbReference type="ARBA" id="ARBA00022839"/>
    </source>
</evidence>
<keyword evidence="3" id="KW-0269">Exonuclease</keyword>
<evidence type="ECO:0000259" key="4">
    <source>
        <dbReference type="SMART" id="SM00479"/>
    </source>
</evidence>
<dbReference type="InterPro" id="IPR013520">
    <property type="entry name" value="Ribonucl_H"/>
</dbReference>
<sequence length="184" mass="21281">MIFAVWDTETTGLPFHQRVSLRKQPRIIEFAGVITDGEKILDEVEFICNPGIVIEEIITKITGLKNEDLIKHPSFLDQRQKVRDFFSRADANIAHNLPFDKFMLTCDLARGKFGLDEVNFPSLDICTVEESAPLFGHRMRLQHLYEHYCGPYVQKHRALDDVRLLHEVCKRMGVYRAYQAMEAA</sequence>
<evidence type="ECO:0000313" key="6">
    <source>
        <dbReference type="Proteomes" id="UP000030228"/>
    </source>
</evidence>
<dbReference type="Pfam" id="PF00929">
    <property type="entry name" value="RNase_T"/>
    <property type="match status" value="1"/>
</dbReference>
<evidence type="ECO:0000256" key="2">
    <source>
        <dbReference type="ARBA" id="ARBA00022801"/>
    </source>
</evidence>
<accession>A0A0A1IVD4</accession>
<keyword evidence="1" id="KW-0540">Nuclease</keyword>
<dbReference type="SMART" id="SM00479">
    <property type="entry name" value="EXOIII"/>
    <property type="match status" value="1"/>
</dbReference>
<dbReference type="EMBL" id="LN610579">
    <property type="protein sequence ID" value="CEF89861.1"/>
    <property type="molecule type" value="Genomic_DNA"/>
</dbReference>
<dbReference type="PANTHER" id="PTHR30231:SF4">
    <property type="entry name" value="PROTEIN NEN2"/>
    <property type="match status" value="1"/>
</dbReference>
<dbReference type="SUPFAM" id="SSF53098">
    <property type="entry name" value="Ribonuclease H-like"/>
    <property type="match status" value="1"/>
</dbReference>
<organism evidence="5 6">
    <name type="scientific">Pseudomonas phage vB_PaeM_PAO1_Ab27</name>
    <dbReference type="NCBI Taxonomy" id="1548907"/>
    <lineage>
        <taxon>Viruses</taxon>
        <taxon>Duplodnaviria</taxon>
        <taxon>Heunggongvirae</taxon>
        <taxon>Uroviricota</taxon>
        <taxon>Caudoviricetes</taxon>
        <taxon>Lindbergviridae</taxon>
        <taxon>Pbunavirus</taxon>
        <taxon>Pbunavirus LS1</taxon>
    </lineage>
</organism>
<evidence type="ECO:0000256" key="1">
    <source>
        <dbReference type="ARBA" id="ARBA00022722"/>
    </source>
</evidence>
<protein>
    <recommendedName>
        <fullName evidence="4">Exonuclease domain-containing protein</fullName>
    </recommendedName>
</protein>
<dbReference type="KEGG" id="vg:23679234"/>